<evidence type="ECO:0000259" key="16">
    <source>
        <dbReference type="Pfam" id="PF00391"/>
    </source>
</evidence>
<dbReference type="InterPro" id="IPR040442">
    <property type="entry name" value="Pyrv_kinase-like_dom_sf"/>
</dbReference>
<feature type="binding site" evidence="14">
    <location>
        <position position="624"/>
    </location>
    <ligand>
        <name>substrate</name>
    </ligand>
</feature>
<dbReference type="NCBIfam" id="TIGR01828">
    <property type="entry name" value="pyru_phos_dikin"/>
    <property type="match status" value="1"/>
</dbReference>
<evidence type="ECO:0000256" key="6">
    <source>
        <dbReference type="ARBA" id="ARBA00022679"/>
    </source>
</evidence>
<accession>A0A9X2REQ6</accession>
<dbReference type="Gene3D" id="1.20.80.30">
    <property type="match status" value="1"/>
</dbReference>
<feature type="domain" description="PEP-utilising enzyme C-terminal" evidence="18">
    <location>
        <begin position="526"/>
        <end position="874"/>
    </location>
</feature>
<dbReference type="EMBL" id="JANDBC010000001">
    <property type="protein sequence ID" value="MCP9290323.1"/>
    <property type="molecule type" value="Genomic_DNA"/>
</dbReference>
<name>A0A9X2REQ6_9BACT</name>
<keyword evidence="20" id="KW-1185">Reference proteome</keyword>
<dbReference type="GO" id="GO:0050242">
    <property type="term" value="F:pyruvate, phosphate dikinase activity"/>
    <property type="evidence" value="ECO:0007669"/>
    <property type="project" value="UniProtKB-UniRule"/>
</dbReference>
<feature type="binding site" evidence="15">
    <location>
        <position position="751"/>
    </location>
    <ligand>
        <name>Mg(2+)</name>
        <dbReference type="ChEBI" id="CHEBI:18420"/>
    </ligand>
</feature>
<dbReference type="InterPro" id="IPR008279">
    <property type="entry name" value="PEP-util_enz_mobile_dom"/>
</dbReference>
<dbReference type="PROSITE" id="PS00370">
    <property type="entry name" value="PEP_ENZYMES_PHOS_SITE"/>
    <property type="match status" value="1"/>
</dbReference>
<dbReference type="InterPro" id="IPR002192">
    <property type="entry name" value="PPDK_AMP/ATP-bd"/>
</dbReference>
<comment type="similarity">
    <text evidence="3 12">Belongs to the PEP-utilizing enzyme family.</text>
</comment>
<dbReference type="SUPFAM" id="SSF56059">
    <property type="entry name" value="Glutathione synthetase ATP-binding domain-like"/>
    <property type="match status" value="1"/>
</dbReference>
<comment type="catalytic activity">
    <reaction evidence="12">
        <text>pyruvate + phosphate + ATP = phosphoenolpyruvate + AMP + diphosphate + H(+)</text>
        <dbReference type="Rhea" id="RHEA:10756"/>
        <dbReference type="ChEBI" id="CHEBI:15361"/>
        <dbReference type="ChEBI" id="CHEBI:15378"/>
        <dbReference type="ChEBI" id="CHEBI:30616"/>
        <dbReference type="ChEBI" id="CHEBI:33019"/>
        <dbReference type="ChEBI" id="CHEBI:43474"/>
        <dbReference type="ChEBI" id="CHEBI:58702"/>
        <dbReference type="ChEBI" id="CHEBI:456215"/>
        <dbReference type="EC" id="2.7.9.1"/>
    </reaction>
</comment>
<evidence type="ECO:0000256" key="13">
    <source>
        <dbReference type="PIRSR" id="PIRSR000853-1"/>
    </source>
</evidence>
<sequence>MANFEKFVYRFGKFSTDGNREMKHLLGGKGANLAEMSTIGIPVPPGFTISTEACKKTIDNRMEWPENLIDQVREGVKHIETEMGLKLGNEEDPLLISVRSGAAVSMPGMMDTILNLGINDEVVEAIIRKTGNERFAYDSYRRFIDMFGDVVMGVTHDHFEEAIEKLKKEVGVKEDLELTASHLRELTDRYKAIYRKITGHMFPDDPMEQLRFAINAVFNSWNSARAIKYRQISNIHGLIGTAVNVQAMVFGNMGEKSGTGVCFTRNPATGESKLYGEFLLNAQGEDVVAGIRTPNPIAELEERNPEIYKELVSYTGSLESHYKNMQDIEFTIQDGNLFILQTRNGKRTGAAAVKIAVDLVEEKILSKDEAIRDLVDPEHIEQLLHPQFKDGEQAENTILGSGLPASPGAAVGKVVFDSKKAEEAGKDNEPVILVRIETSPEDVGGMSSAEGILTSRGGMTSHAAVVARGWGKPCVAGCSDIVINYKTRSFTNGEVTVKEGDWISLNGNTGKVILGKKELSKPEFSEEYQTFMDWVTDIELMKVRTNAETPEDAQVARSYGAKGIGLARTEHMFFKPGRVNFMRKMIIAESKEERVAALSNLLPFQKQDFAEIFEAMEGLPVTIRLLDPPLHEFLPQEKEEIGKVAGELGVTPDKLLQKVNQLKEFNPMLGHRGCRLGITYPEITEMQTRAIIEAAIELVEQGKEVFPEIMIPLVGSVEEFVNQREVVDRVAQEILADAGVELDYKVGTMIEIPRAAILADQIAEKADFFSFGTNDLTQLTYGFSRDDAAKFLPDYIERGILKQDPFQVLDEEGVGQFVQAGTRLGRMVNSTLKVGICGEHGGDPSSVHFAYNTGLDYVSCSPFRVPVAHLASAQAVLRKNKEEDENSDKPMPTVRA</sequence>
<dbReference type="PANTHER" id="PTHR22931">
    <property type="entry name" value="PHOSPHOENOLPYRUVATE DIKINASE-RELATED"/>
    <property type="match status" value="1"/>
</dbReference>
<evidence type="ECO:0000256" key="3">
    <source>
        <dbReference type="ARBA" id="ARBA00007837"/>
    </source>
</evidence>
<keyword evidence="7 15" id="KW-0479">Metal-binding</keyword>
<dbReference type="GO" id="GO:0016301">
    <property type="term" value="F:kinase activity"/>
    <property type="evidence" value="ECO:0007669"/>
    <property type="project" value="UniProtKB-UniRule"/>
</dbReference>
<dbReference type="InterPro" id="IPR010121">
    <property type="entry name" value="Pyruvate_phosphate_dikinase"/>
</dbReference>
<dbReference type="Gene3D" id="3.20.20.60">
    <property type="entry name" value="Phosphoenolpyruvate-binding domains"/>
    <property type="match status" value="1"/>
</dbReference>
<comment type="cofactor">
    <cofactor evidence="1 12 15">
        <name>Mg(2+)</name>
        <dbReference type="ChEBI" id="CHEBI:18420"/>
    </cofactor>
</comment>
<dbReference type="GO" id="GO:0046872">
    <property type="term" value="F:metal ion binding"/>
    <property type="evidence" value="ECO:0007669"/>
    <property type="project" value="UniProtKB-UniRule"/>
</dbReference>
<organism evidence="19 20">
    <name type="scientific">Gracilimonas sediminicola</name>
    <dbReference type="NCBI Taxonomy" id="2952158"/>
    <lineage>
        <taxon>Bacteria</taxon>
        <taxon>Pseudomonadati</taxon>
        <taxon>Balneolota</taxon>
        <taxon>Balneolia</taxon>
        <taxon>Balneolales</taxon>
        <taxon>Balneolaceae</taxon>
        <taxon>Gracilimonas</taxon>
    </lineage>
</organism>
<feature type="active site" description="Tele-phosphohistidine intermediate" evidence="13">
    <location>
        <position position="462"/>
    </location>
</feature>
<dbReference type="Pfam" id="PF01326">
    <property type="entry name" value="PPDK_N"/>
    <property type="match status" value="3"/>
</dbReference>
<dbReference type="InterPro" id="IPR013815">
    <property type="entry name" value="ATP_grasp_subdomain_1"/>
</dbReference>
<keyword evidence="8" id="KW-0547">Nucleotide-binding</keyword>
<dbReference type="Pfam" id="PF02896">
    <property type="entry name" value="PEP-utilizers_C"/>
    <property type="match status" value="1"/>
</dbReference>
<evidence type="ECO:0000259" key="18">
    <source>
        <dbReference type="Pfam" id="PF02896"/>
    </source>
</evidence>
<feature type="binding site" evidence="15">
    <location>
        <position position="775"/>
    </location>
    <ligand>
        <name>Mg(2+)</name>
        <dbReference type="ChEBI" id="CHEBI:18420"/>
    </ligand>
</feature>
<dbReference type="Gene3D" id="3.30.470.20">
    <property type="entry name" value="ATP-grasp fold, B domain"/>
    <property type="match status" value="1"/>
</dbReference>
<dbReference type="Gene3D" id="3.50.30.10">
    <property type="entry name" value="Phosphohistidine domain"/>
    <property type="match status" value="1"/>
</dbReference>
<dbReference type="SUPFAM" id="SSF51621">
    <property type="entry name" value="Phosphoenolpyruvate/pyruvate domain"/>
    <property type="match status" value="1"/>
</dbReference>
<evidence type="ECO:0000256" key="15">
    <source>
        <dbReference type="PIRSR" id="PIRSR000853-3"/>
    </source>
</evidence>
<evidence type="ECO:0000256" key="10">
    <source>
        <dbReference type="ARBA" id="ARBA00022840"/>
    </source>
</evidence>
<feature type="binding site" evidence="14">
    <location>
        <position position="751"/>
    </location>
    <ligand>
        <name>substrate</name>
    </ligand>
</feature>
<evidence type="ECO:0000313" key="19">
    <source>
        <dbReference type="EMBL" id="MCP9290323.1"/>
    </source>
</evidence>
<evidence type="ECO:0000256" key="2">
    <source>
        <dbReference type="ARBA" id="ARBA00003144"/>
    </source>
</evidence>
<evidence type="ECO:0000256" key="5">
    <source>
        <dbReference type="ARBA" id="ARBA00020138"/>
    </source>
</evidence>
<keyword evidence="9" id="KW-0418">Kinase</keyword>
<comment type="caution">
    <text evidence="19">The sequence shown here is derived from an EMBL/GenBank/DDBJ whole genome shotgun (WGS) entry which is preliminary data.</text>
</comment>
<evidence type="ECO:0000259" key="17">
    <source>
        <dbReference type="Pfam" id="PF01326"/>
    </source>
</evidence>
<dbReference type="PIRSF" id="PIRSF000853">
    <property type="entry name" value="PPDK"/>
    <property type="match status" value="1"/>
</dbReference>
<evidence type="ECO:0000256" key="14">
    <source>
        <dbReference type="PIRSR" id="PIRSR000853-2"/>
    </source>
</evidence>
<comment type="function">
    <text evidence="2">Catalyzes the reversible phosphorylation of pyruvate and phosphate.</text>
</comment>
<dbReference type="AlphaFoldDB" id="A0A9X2REQ6"/>
<keyword evidence="11 15" id="KW-0460">Magnesium</keyword>
<feature type="binding site" evidence="14">
    <location>
        <position position="773"/>
    </location>
    <ligand>
        <name>substrate</name>
    </ligand>
</feature>
<feature type="active site" description="Proton donor" evidence="13">
    <location>
        <position position="837"/>
    </location>
</feature>
<feature type="binding site" evidence="14">
    <location>
        <position position="775"/>
    </location>
    <ligand>
        <name>substrate</name>
    </ligand>
</feature>
<evidence type="ECO:0000256" key="11">
    <source>
        <dbReference type="ARBA" id="ARBA00022842"/>
    </source>
</evidence>
<evidence type="ECO:0000256" key="12">
    <source>
        <dbReference type="PIRNR" id="PIRNR000853"/>
    </source>
</evidence>
<dbReference type="PROSITE" id="PS00742">
    <property type="entry name" value="PEP_ENZYMES_2"/>
    <property type="match status" value="1"/>
</dbReference>
<keyword evidence="19" id="KW-0670">Pyruvate</keyword>
<dbReference type="PANTHER" id="PTHR22931:SF9">
    <property type="entry name" value="PYRUVATE, PHOSPHATE DIKINASE 1, CHLOROPLASTIC"/>
    <property type="match status" value="1"/>
</dbReference>
<dbReference type="NCBIfam" id="NF004531">
    <property type="entry name" value="PRK05878.1"/>
    <property type="match status" value="1"/>
</dbReference>
<dbReference type="InterPro" id="IPR000121">
    <property type="entry name" value="PEP_util_C"/>
</dbReference>
<evidence type="ECO:0000256" key="8">
    <source>
        <dbReference type="ARBA" id="ARBA00022741"/>
    </source>
</evidence>
<gene>
    <name evidence="19" type="primary">ppdK</name>
    <name evidence="19" type="ORF">NM125_01870</name>
</gene>
<evidence type="ECO:0000313" key="20">
    <source>
        <dbReference type="Proteomes" id="UP001139125"/>
    </source>
</evidence>
<dbReference type="InterPro" id="IPR018274">
    <property type="entry name" value="PEP_util_AS"/>
</dbReference>
<evidence type="ECO:0000256" key="7">
    <source>
        <dbReference type="ARBA" id="ARBA00022723"/>
    </source>
</evidence>
<reference evidence="19" key="1">
    <citation type="submission" date="2022-06" db="EMBL/GenBank/DDBJ databases">
        <title>Gracilimonas sp. CAU 1638 isolated from sea sediment.</title>
        <authorList>
            <person name="Kim W."/>
        </authorList>
    </citation>
    <scope>NUCLEOTIDE SEQUENCE</scope>
    <source>
        <strain evidence="19">CAU 1638</strain>
    </source>
</reference>
<dbReference type="Pfam" id="PF00391">
    <property type="entry name" value="PEP-utilizers"/>
    <property type="match status" value="1"/>
</dbReference>
<protein>
    <recommendedName>
        <fullName evidence="5 12">Pyruvate, phosphate dikinase</fullName>
        <ecNumber evidence="4 12">2.7.9.1</ecNumber>
    </recommendedName>
</protein>
<dbReference type="Proteomes" id="UP001139125">
    <property type="component" value="Unassembled WGS sequence"/>
</dbReference>
<evidence type="ECO:0000256" key="1">
    <source>
        <dbReference type="ARBA" id="ARBA00001946"/>
    </source>
</evidence>
<dbReference type="GO" id="GO:0005524">
    <property type="term" value="F:ATP binding"/>
    <property type="evidence" value="ECO:0007669"/>
    <property type="project" value="UniProtKB-UniRule"/>
</dbReference>
<dbReference type="InterPro" id="IPR023151">
    <property type="entry name" value="PEP_util_CS"/>
</dbReference>
<dbReference type="InterPro" id="IPR015813">
    <property type="entry name" value="Pyrv/PenolPyrv_kinase-like_dom"/>
</dbReference>
<evidence type="ECO:0000256" key="9">
    <source>
        <dbReference type="ARBA" id="ARBA00022777"/>
    </source>
</evidence>
<feature type="domain" description="Pyruvate phosphate dikinase AMP/ATP-binding" evidence="17">
    <location>
        <begin position="308"/>
        <end position="361"/>
    </location>
</feature>
<dbReference type="SUPFAM" id="SSF52009">
    <property type="entry name" value="Phosphohistidine domain"/>
    <property type="match status" value="1"/>
</dbReference>
<feature type="domain" description="Pyruvate phosphate dikinase AMP/ATP-binding" evidence="17">
    <location>
        <begin position="24"/>
        <end position="60"/>
    </location>
</feature>
<feature type="domain" description="PEP-utilising enzyme mobile" evidence="16">
    <location>
        <begin position="429"/>
        <end position="510"/>
    </location>
</feature>
<feature type="binding site" evidence="14">
    <location>
        <position position="774"/>
    </location>
    <ligand>
        <name>substrate</name>
    </ligand>
</feature>
<dbReference type="Gene3D" id="1.10.189.10">
    <property type="entry name" value="Pyruvate Phosphate Dikinase, domain 2"/>
    <property type="match status" value="1"/>
</dbReference>
<dbReference type="InterPro" id="IPR036637">
    <property type="entry name" value="Phosphohistidine_dom_sf"/>
</dbReference>
<keyword evidence="6 19" id="KW-0808">Transferase</keyword>
<feature type="domain" description="Pyruvate phosphate dikinase AMP/ATP-binding" evidence="17">
    <location>
        <begin position="69"/>
        <end position="297"/>
    </location>
</feature>
<keyword evidence="10" id="KW-0067">ATP-binding</keyword>
<feature type="binding site" evidence="14">
    <location>
        <position position="772"/>
    </location>
    <ligand>
        <name>substrate</name>
    </ligand>
</feature>
<dbReference type="RefSeq" id="WP_255132291.1">
    <property type="nucleotide sequence ID" value="NZ_JANDBC010000001.1"/>
</dbReference>
<evidence type="ECO:0000256" key="4">
    <source>
        <dbReference type="ARBA" id="ARBA00011994"/>
    </source>
</evidence>
<feature type="binding site" evidence="14">
    <location>
        <position position="568"/>
    </location>
    <ligand>
        <name>substrate</name>
    </ligand>
</feature>
<dbReference type="Gene3D" id="3.30.1490.20">
    <property type="entry name" value="ATP-grasp fold, A domain"/>
    <property type="match status" value="1"/>
</dbReference>
<proteinExistence type="inferred from homology"/>
<dbReference type="EC" id="2.7.9.1" evidence="4 12"/>